<dbReference type="InterPro" id="IPR037165">
    <property type="entry name" value="AldOxase/xan_DH_Mopterin-bd_sf"/>
</dbReference>
<keyword evidence="2" id="KW-0500">Molybdenum</keyword>
<dbReference type="Pfam" id="PF01315">
    <property type="entry name" value="Ald_Xan_dh_C"/>
    <property type="match status" value="1"/>
</dbReference>
<dbReference type="PANTHER" id="PTHR11908:SF132">
    <property type="entry name" value="ALDEHYDE OXIDASE 1-RELATED"/>
    <property type="match status" value="1"/>
</dbReference>
<feature type="domain" description="Aldehyde oxidase/xanthine dehydrogenase a/b hammerhead" evidence="4">
    <location>
        <begin position="18"/>
        <end position="126"/>
    </location>
</feature>
<dbReference type="InterPro" id="IPR000674">
    <property type="entry name" value="Ald_Oxase/Xan_DH_a/b"/>
</dbReference>
<accession>A0A7S2KL86</accession>
<dbReference type="SUPFAM" id="SSF56003">
    <property type="entry name" value="Molybdenum cofactor-binding domain"/>
    <property type="match status" value="1"/>
</dbReference>
<dbReference type="InterPro" id="IPR046867">
    <property type="entry name" value="AldOxase/xan_DH_MoCoBD2"/>
</dbReference>
<evidence type="ECO:0000256" key="3">
    <source>
        <dbReference type="ARBA" id="ARBA00023002"/>
    </source>
</evidence>
<dbReference type="PANTHER" id="PTHR11908">
    <property type="entry name" value="XANTHINE DEHYDROGENASE"/>
    <property type="match status" value="1"/>
</dbReference>
<dbReference type="InterPro" id="IPR008274">
    <property type="entry name" value="AldOxase/xan_DH_MoCoBD1"/>
</dbReference>
<reference evidence="5" key="1">
    <citation type="submission" date="2021-01" db="EMBL/GenBank/DDBJ databases">
        <authorList>
            <person name="Corre E."/>
            <person name="Pelletier E."/>
            <person name="Niang G."/>
            <person name="Scheremetjew M."/>
            <person name="Finn R."/>
            <person name="Kale V."/>
            <person name="Holt S."/>
            <person name="Cochrane G."/>
            <person name="Meng A."/>
            <person name="Brown T."/>
            <person name="Cohen L."/>
        </authorList>
    </citation>
    <scope>NUCLEOTIDE SEQUENCE</scope>
    <source>
        <strain evidence="5">RCC3387</strain>
    </source>
</reference>
<dbReference type="GO" id="GO:0005506">
    <property type="term" value="F:iron ion binding"/>
    <property type="evidence" value="ECO:0007669"/>
    <property type="project" value="InterPro"/>
</dbReference>
<dbReference type="Gene3D" id="3.30.365.10">
    <property type="entry name" value="Aldehyde oxidase/xanthine dehydrogenase, molybdopterin binding domain"/>
    <property type="match status" value="4"/>
</dbReference>
<evidence type="ECO:0000256" key="2">
    <source>
        <dbReference type="ARBA" id="ARBA00022505"/>
    </source>
</evidence>
<keyword evidence="3" id="KW-0560">Oxidoreductase</keyword>
<dbReference type="InterPro" id="IPR036856">
    <property type="entry name" value="Ald_Oxase/Xan_DH_a/b_sf"/>
</dbReference>
<evidence type="ECO:0000259" key="4">
    <source>
        <dbReference type="SMART" id="SM01008"/>
    </source>
</evidence>
<dbReference type="EMBL" id="HBGW01048667">
    <property type="protein sequence ID" value="CAD9579854.1"/>
    <property type="molecule type" value="Transcribed_RNA"/>
</dbReference>
<name>A0A7S2KL86_9DINO</name>
<dbReference type="InterPro" id="IPR016208">
    <property type="entry name" value="Ald_Oxase/xanthine_DH-like"/>
</dbReference>
<dbReference type="GO" id="GO:0016491">
    <property type="term" value="F:oxidoreductase activity"/>
    <property type="evidence" value="ECO:0007669"/>
    <property type="project" value="UniProtKB-KW"/>
</dbReference>
<dbReference type="SMART" id="SM01008">
    <property type="entry name" value="Ald_Xan_dh_C"/>
    <property type="match status" value="1"/>
</dbReference>
<dbReference type="AlphaFoldDB" id="A0A7S2KL86"/>
<proteinExistence type="inferred from homology"/>
<organism evidence="5">
    <name type="scientific">Zooxanthella nutricula</name>
    <dbReference type="NCBI Taxonomy" id="1333877"/>
    <lineage>
        <taxon>Eukaryota</taxon>
        <taxon>Sar</taxon>
        <taxon>Alveolata</taxon>
        <taxon>Dinophyceae</taxon>
        <taxon>Peridiniales</taxon>
        <taxon>Peridiniales incertae sedis</taxon>
        <taxon>Zooxanthella</taxon>
    </lineage>
</organism>
<dbReference type="Pfam" id="PF02738">
    <property type="entry name" value="MoCoBD_1"/>
    <property type="match status" value="1"/>
</dbReference>
<gene>
    <name evidence="5" type="ORF">BRAN1462_LOCUS31029</name>
</gene>
<sequence>MAPIAEAMPKLSSKLQAAGEQRFTNDLPEPVGCLYAAYVLIPRARAVLVGYDLAAAREMPGFVDVVSAEDIPGKNTCEMTKAQLLLVPKGEASQFAGSPCLVVLADSTKHAEAAARAVELHLELPQEAPVLSIEACVERQQEADDGKRDMDSPVVKKKAKTVVRGNAAKALEESAHRVQGKVACDGQKAFYMEPPCALVTPGEDSTLTVWGSYQVPSWAHAEVAATSGLPKHKILMNATHIGGGFGGKLTKPLHAVCAASVAALKTRRPVRFHVNRNVDTVVCAGRHPMSFEYDVGFDAAGKLSAVQAVIHADAGLGDACSGFSLMIATQNMEQIYGIPHLDIEGIMCTTDKPGNTAVRGPGEPQAALFIETIIEHVAAELGKDSQEVREANIFTSPADMAAVAADPTSPEVEKYSAMLSVDAKDCAGRDFKNFPALGIWTSLKEKTDYAKRAAATAAFNQEHRFRKRGLAMTPVKYAVGARNQQATVCLYTDGTCLISCDGTEIGQGLHTKVIQYASYYLSQLVPGCAVPLKDIRVGPNGTDKIAHGSITGGSTTSEGVCEAVRDAIGKLKENLQPTREKLEASGKEITLVGLLGAASGSAELQASGKNHNALDYHCFGAALSEVEIDVMTGEVVILSTSIMYDCGKSLNPTIDLGQAEGAFMMGVGFYLRERLIQDSVTGKLATDGTWEYKIPCAQDVPLKFDVEFFPRAFTEGGISSSKASGEPPLVLASSVFAAVKQAIRAGRKEFGTGDGNFRLDAPCTPRDIALAVGAAMDCR</sequence>
<dbReference type="FunFam" id="3.30.365.10:FF:000001">
    <property type="entry name" value="Xanthine dehydrogenase oxidase"/>
    <property type="match status" value="1"/>
</dbReference>
<evidence type="ECO:0000256" key="1">
    <source>
        <dbReference type="ARBA" id="ARBA00006849"/>
    </source>
</evidence>
<dbReference type="SUPFAM" id="SSF54665">
    <property type="entry name" value="CO dehydrogenase molybdoprotein N-domain-like"/>
    <property type="match status" value="1"/>
</dbReference>
<protein>
    <recommendedName>
        <fullName evidence="4">Aldehyde oxidase/xanthine dehydrogenase a/b hammerhead domain-containing protein</fullName>
    </recommendedName>
</protein>
<dbReference type="Gene3D" id="3.90.1170.50">
    <property type="entry name" value="Aldehyde oxidase/xanthine dehydrogenase, a/b hammerhead"/>
    <property type="match status" value="1"/>
</dbReference>
<evidence type="ECO:0000313" key="5">
    <source>
        <dbReference type="EMBL" id="CAD9579854.1"/>
    </source>
</evidence>
<dbReference type="Pfam" id="PF20256">
    <property type="entry name" value="MoCoBD_2"/>
    <property type="match status" value="1"/>
</dbReference>
<comment type="similarity">
    <text evidence="1">Belongs to the xanthine dehydrogenase family.</text>
</comment>